<proteinExistence type="predicted"/>
<evidence type="ECO:0000313" key="4">
    <source>
        <dbReference type="Proteomes" id="UP000253273"/>
    </source>
</evidence>
<evidence type="ECO:0000256" key="1">
    <source>
        <dbReference type="SAM" id="MobiDB-lite"/>
    </source>
</evidence>
<reference evidence="3 4" key="1">
    <citation type="submission" date="2018-07" db="EMBL/GenBank/DDBJ databases">
        <title>Genome sequences of Haloplanus sp. CBA1113.</title>
        <authorList>
            <person name="Kim Y.B."/>
            <person name="Roh S.W."/>
        </authorList>
    </citation>
    <scope>NUCLEOTIDE SEQUENCE [LARGE SCALE GENOMIC DNA]</scope>
    <source>
        <strain evidence="3 4">CBA1113</strain>
    </source>
</reference>
<accession>A0A345E014</accession>
<feature type="region of interest" description="Disordered" evidence="1">
    <location>
        <begin position="65"/>
        <end position="94"/>
    </location>
</feature>
<name>A0A345E014_9EURY</name>
<dbReference type="GO" id="GO:0097588">
    <property type="term" value="P:archaeal or bacterial-type flagellum-dependent cell motility"/>
    <property type="evidence" value="ECO:0007669"/>
    <property type="project" value="InterPro"/>
</dbReference>
<evidence type="ECO:0000259" key="2">
    <source>
        <dbReference type="Pfam" id="PF04659"/>
    </source>
</evidence>
<protein>
    <recommendedName>
        <fullName evidence="2">Archaeal flagella protein FlaD/E domain-containing protein</fullName>
    </recommendedName>
</protein>
<dbReference type="Pfam" id="PF04659">
    <property type="entry name" value="Arch_fla_DE"/>
    <property type="match status" value="1"/>
</dbReference>
<dbReference type="EMBL" id="CP031150">
    <property type="protein sequence ID" value="AXG05536.1"/>
    <property type="molecule type" value="Genomic_DNA"/>
</dbReference>
<keyword evidence="4" id="KW-1185">Reference proteome</keyword>
<dbReference type="AlphaFoldDB" id="A0A345E014"/>
<evidence type="ECO:0000313" key="3">
    <source>
        <dbReference type="EMBL" id="AXG05536.1"/>
    </source>
</evidence>
<sequence length="207" mass="22649">MVSTRLPVESRFYSFPRLQDSSNIPRYCRPVRRRPRPKSLQRSRRPSLVFDPADYDPNELRSLAGVDDADAGTGVSLPPVEGSGYRPAAPDEPSREQCERLVAIGGVDPAALGERPYLPTFPDVPAGRRVGRDWIAYLVRTAGEAATRDAIGRYRALGWLGEDAAATLDARVGDAVAVLDSGDDDLDRADHLLSFAHVIRLLGIEVE</sequence>
<dbReference type="Proteomes" id="UP000253273">
    <property type="component" value="Chromosome"/>
</dbReference>
<feature type="region of interest" description="Disordered" evidence="1">
    <location>
        <begin position="27"/>
        <end position="53"/>
    </location>
</feature>
<dbReference type="InterPro" id="IPR006752">
    <property type="entry name" value="Arch_fla_DE"/>
</dbReference>
<organism evidence="3 4">
    <name type="scientific">Haloplanus rubicundus</name>
    <dbReference type="NCBI Taxonomy" id="1547898"/>
    <lineage>
        <taxon>Archaea</taxon>
        <taxon>Methanobacteriati</taxon>
        <taxon>Methanobacteriota</taxon>
        <taxon>Stenosarchaea group</taxon>
        <taxon>Halobacteria</taxon>
        <taxon>Halobacteriales</taxon>
        <taxon>Haloferacaceae</taxon>
        <taxon>Haloplanus</taxon>
    </lineage>
</organism>
<feature type="compositionally biased region" description="Basic residues" evidence="1">
    <location>
        <begin position="29"/>
        <end position="45"/>
    </location>
</feature>
<feature type="domain" description="Archaeal flagella protein FlaD/E" evidence="2">
    <location>
        <begin position="114"/>
        <end position="201"/>
    </location>
</feature>
<gene>
    <name evidence="3" type="ORF">DU500_03290</name>
</gene>
<dbReference type="KEGG" id="haj:DU500_03290"/>